<evidence type="ECO:0000313" key="2">
    <source>
        <dbReference type="Proteomes" id="UP000663722"/>
    </source>
</evidence>
<evidence type="ECO:0000313" key="1">
    <source>
        <dbReference type="EMBL" id="QTA91512.1"/>
    </source>
</evidence>
<name>A0A975GS37_9BACT</name>
<dbReference type="NCBIfam" id="NF038262">
    <property type="entry name" value="SiaB_fam_kinase"/>
    <property type="match status" value="1"/>
</dbReference>
<dbReference type="RefSeq" id="WP_207679261.1">
    <property type="nucleotide sequence ID" value="NZ_CP061800.1"/>
</dbReference>
<dbReference type="Pfam" id="PF19788">
    <property type="entry name" value="DUF6272"/>
    <property type="match status" value="1"/>
</dbReference>
<reference evidence="1" key="1">
    <citation type="journal article" date="2021" name="Microb. Physiol.">
        <title>Proteogenomic Insights into the Physiology of Marine, Sulfate-Reducing, Filamentous Desulfonema limicola and Desulfonema magnum.</title>
        <authorList>
            <person name="Schnaars V."/>
            <person name="Wohlbrand L."/>
            <person name="Scheve S."/>
            <person name="Hinrichs C."/>
            <person name="Reinhardt R."/>
            <person name="Rabus R."/>
        </authorList>
    </citation>
    <scope>NUCLEOTIDE SEQUENCE</scope>
    <source>
        <strain evidence="1">4be13</strain>
    </source>
</reference>
<dbReference type="Proteomes" id="UP000663722">
    <property type="component" value="Chromosome"/>
</dbReference>
<protein>
    <submittedName>
        <fullName evidence="1">Uncharacterized protein</fullName>
    </submittedName>
</protein>
<sequence length="184" mass="20866">MVGKLYDFRQELGRQGIFFCFSGPVSQDLLVEFGDILKQKILHGESSNSIALRVFSMVVEQAQNIIHYSAEKCVKNDSEGEERELSIGIIAVGYEGEHYFVVSGNMIEEENVEGLRNRLAKLQKMDKNELKKHYKEERKKGPAITSKGAGLGFIDMAKKASKPIEFDFKKIDDKFSFFSSRTVI</sequence>
<organism evidence="1 2">
    <name type="scientific">Desulfonema magnum</name>
    <dbReference type="NCBI Taxonomy" id="45655"/>
    <lineage>
        <taxon>Bacteria</taxon>
        <taxon>Pseudomonadati</taxon>
        <taxon>Thermodesulfobacteriota</taxon>
        <taxon>Desulfobacteria</taxon>
        <taxon>Desulfobacterales</taxon>
        <taxon>Desulfococcaceae</taxon>
        <taxon>Desulfonema</taxon>
    </lineage>
</organism>
<proteinExistence type="predicted"/>
<dbReference type="EMBL" id="CP061800">
    <property type="protein sequence ID" value="QTA91512.1"/>
    <property type="molecule type" value="Genomic_DNA"/>
</dbReference>
<dbReference type="AlphaFoldDB" id="A0A975GS37"/>
<dbReference type="KEGG" id="dmm:dnm_075800"/>
<dbReference type="InterPro" id="IPR046239">
    <property type="entry name" value="DUF6272"/>
</dbReference>
<keyword evidence="2" id="KW-1185">Reference proteome</keyword>
<accession>A0A975GS37</accession>
<gene>
    <name evidence="1" type="ORF">dnm_075800</name>
</gene>